<protein>
    <submittedName>
        <fullName evidence="3">Uncharacterized protein LOC127741164</fullName>
    </submittedName>
</protein>
<keyword evidence="1" id="KW-0732">Signal</keyword>
<evidence type="ECO:0000313" key="3">
    <source>
        <dbReference type="RefSeq" id="XP_052109009.1"/>
    </source>
</evidence>
<reference evidence="2" key="1">
    <citation type="journal article" date="2016" name="Nat. Genet.">
        <title>The genome sequences of Arachis duranensis and Arachis ipaensis, the diploid ancestors of cultivated peanut.</title>
        <authorList>
            <person name="Bertioli D.J."/>
            <person name="Cannon S.B."/>
            <person name="Froenicke L."/>
            <person name="Huang G."/>
            <person name="Farmer A.D."/>
            <person name="Cannon E.K."/>
            <person name="Liu X."/>
            <person name="Gao D."/>
            <person name="Clevenger J."/>
            <person name="Dash S."/>
            <person name="Ren L."/>
            <person name="Moretzsohn M.C."/>
            <person name="Shirasawa K."/>
            <person name="Huang W."/>
            <person name="Vidigal B."/>
            <person name="Abernathy B."/>
            <person name="Chu Y."/>
            <person name="Niederhuth C.E."/>
            <person name="Umale P."/>
            <person name="Araujo A.C."/>
            <person name="Kozik A."/>
            <person name="Kim K.D."/>
            <person name="Burow M.D."/>
            <person name="Varshney R.K."/>
            <person name="Wang X."/>
            <person name="Zhang X."/>
            <person name="Barkley N."/>
            <person name="Guimaraes P.M."/>
            <person name="Isobe S."/>
            <person name="Guo B."/>
            <person name="Liao B."/>
            <person name="Stalker H.T."/>
            <person name="Schmitz R.J."/>
            <person name="Scheffler B.E."/>
            <person name="Leal-Bertioli S.C."/>
            <person name="Xun X."/>
            <person name="Jackson S.A."/>
            <person name="Michelmore R."/>
            <person name="Ozias-Akins P."/>
        </authorList>
    </citation>
    <scope>NUCLEOTIDE SEQUENCE [LARGE SCALE GENOMIC DNA]</scope>
    <source>
        <strain evidence="2">cv. V14167</strain>
    </source>
</reference>
<organism evidence="2 3">
    <name type="scientific">Arachis duranensis</name>
    <name type="common">Wild peanut</name>
    <dbReference type="NCBI Taxonomy" id="130453"/>
    <lineage>
        <taxon>Eukaryota</taxon>
        <taxon>Viridiplantae</taxon>
        <taxon>Streptophyta</taxon>
        <taxon>Embryophyta</taxon>
        <taxon>Tracheophyta</taxon>
        <taxon>Spermatophyta</taxon>
        <taxon>Magnoliopsida</taxon>
        <taxon>eudicotyledons</taxon>
        <taxon>Gunneridae</taxon>
        <taxon>Pentapetalae</taxon>
        <taxon>rosids</taxon>
        <taxon>fabids</taxon>
        <taxon>Fabales</taxon>
        <taxon>Fabaceae</taxon>
        <taxon>Papilionoideae</taxon>
        <taxon>50 kb inversion clade</taxon>
        <taxon>dalbergioids sensu lato</taxon>
        <taxon>Dalbergieae</taxon>
        <taxon>Pterocarpus clade</taxon>
        <taxon>Arachis</taxon>
    </lineage>
</organism>
<accession>A0A9C6WKD9</accession>
<feature type="chain" id="PRO_5039308220" evidence="1">
    <location>
        <begin position="21"/>
        <end position="172"/>
    </location>
</feature>
<proteinExistence type="predicted"/>
<sequence>MFVFLLQLLPLLLLPVLSTATTPSTAVTPHFRSLCVVVLRLCPCELFKFHFNHNFRDKRDVSARAFPLMFIFLSHLCSLHHRAVAACTQHRHYSFFCRQTTLPSPSVLLCTSSLSLRTTQKKCDCKHPLVIKYTEVVPCQCLRLTGRRTRFMARICVIWQSCFLIKRPSIMM</sequence>
<feature type="signal peptide" evidence="1">
    <location>
        <begin position="1"/>
        <end position="20"/>
    </location>
</feature>
<evidence type="ECO:0000313" key="2">
    <source>
        <dbReference type="Proteomes" id="UP000515211"/>
    </source>
</evidence>
<dbReference type="Proteomes" id="UP000515211">
    <property type="component" value="Chromosome 8"/>
</dbReference>
<dbReference type="RefSeq" id="XP_052109009.1">
    <property type="nucleotide sequence ID" value="XM_052253049.1"/>
</dbReference>
<dbReference type="AlphaFoldDB" id="A0A9C6WKD9"/>
<reference evidence="3" key="2">
    <citation type="submission" date="2025-08" db="UniProtKB">
        <authorList>
            <consortium name="RefSeq"/>
        </authorList>
    </citation>
    <scope>IDENTIFICATION</scope>
    <source>
        <tissue evidence="3">Whole plant</tissue>
    </source>
</reference>
<dbReference type="KEGG" id="adu:127741164"/>
<dbReference type="GeneID" id="127741164"/>
<evidence type="ECO:0000256" key="1">
    <source>
        <dbReference type="SAM" id="SignalP"/>
    </source>
</evidence>
<keyword evidence="2" id="KW-1185">Reference proteome</keyword>
<gene>
    <name evidence="3" type="primary">LOC127741164</name>
</gene>
<name>A0A9C6WKD9_ARADU</name>